<comment type="caution">
    <text evidence="2">The sequence shown here is derived from an EMBL/GenBank/DDBJ whole genome shotgun (WGS) entry which is preliminary data.</text>
</comment>
<evidence type="ECO:0000256" key="1">
    <source>
        <dbReference type="SAM" id="Phobius"/>
    </source>
</evidence>
<dbReference type="Proteomes" id="UP000547458">
    <property type="component" value="Unassembled WGS sequence"/>
</dbReference>
<keyword evidence="1" id="KW-1133">Transmembrane helix</keyword>
<keyword evidence="1" id="KW-0812">Transmembrane</keyword>
<dbReference type="EMBL" id="JAATJL010000001">
    <property type="protein sequence ID" value="NJC23266.1"/>
    <property type="molecule type" value="Genomic_DNA"/>
</dbReference>
<evidence type="ECO:0000313" key="3">
    <source>
        <dbReference type="Proteomes" id="UP000547458"/>
    </source>
</evidence>
<keyword evidence="3" id="KW-1185">Reference proteome</keyword>
<organism evidence="2 3">
    <name type="scientific">Arthrobacter pigmenti</name>
    <dbReference type="NCBI Taxonomy" id="271432"/>
    <lineage>
        <taxon>Bacteria</taxon>
        <taxon>Bacillati</taxon>
        <taxon>Actinomycetota</taxon>
        <taxon>Actinomycetes</taxon>
        <taxon>Micrococcales</taxon>
        <taxon>Micrococcaceae</taxon>
        <taxon>Arthrobacter</taxon>
    </lineage>
</organism>
<gene>
    <name evidence="2" type="ORF">BJ994_002342</name>
</gene>
<evidence type="ECO:0000313" key="2">
    <source>
        <dbReference type="EMBL" id="NJC23266.1"/>
    </source>
</evidence>
<reference evidence="2 3" key="1">
    <citation type="submission" date="2020-03" db="EMBL/GenBank/DDBJ databases">
        <title>Sequencing the genomes of 1000 actinobacteria strains.</title>
        <authorList>
            <person name="Klenk H.-P."/>
        </authorList>
    </citation>
    <scope>NUCLEOTIDE SEQUENCE [LARGE SCALE GENOMIC DNA]</scope>
    <source>
        <strain evidence="2 3">DSM 16403</strain>
    </source>
</reference>
<dbReference type="AlphaFoldDB" id="A0A846RW59"/>
<dbReference type="RefSeq" id="WP_167994342.1">
    <property type="nucleotide sequence ID" value="NZ_JAATJL010000001.1"/>
</dbReference>
<accession>A0A846RW59</accession>
<sequence length="266" mass="27481">MNHRDDDIDASLRTLDAADRSIRPVRANRASADLERILRANPSGPAIEPSRRSKVGRRVALAGGVIAAATAAAVTLPSLNGGDQAFASWTASPVVIEEQEAAKAAEECRDSHGEVAGGQFEDDARGAQIAIAERRGVWTTVVLTGPDGFSAMCVTDDSASLFGKSMIGSVGKPDTYAAPNSRELRAISLGTGTMSGGSISLAAGEAGSDVVGVTYRSPAVGDVQATVARGHFALWLPGDELQHASDGLDVVVTYRDGSTGLSKLHL</sequence>
<feature type="transmembrane region" description="Helical" evidence="1">
    <location>
        <begin position="59"/>
        <end position="79"/>
    </location>
</feature>
<name>A0A846RW59_9MICC</name>
<protein>
    <submittedName>
        <fullName evidence="2">Uncharacterized protein</fullName>
    </submittedName>
</protein>
<proteinExistence type="predicted"/>
<keyword evidence="1" id="KW-0472">Membrane</keyword>